<feature type="domain" description="3-hydroxyacyl-CoA dehydrogenase NAD binding" evidence="7">
    <location>
        <begin position="7"/>
        <end position="185"/>
    </location>
</feature>
<evidence type="ECO:0000256" key="2">
    <source>
        <dbReference type="ARBA" id="ARBA00023002"/>
    </source>
</evidence>
<dbReference type="FunFam" id="3.40.50.720:FF:000009">
    <property type="entry name" value="Fatty oxidation complex, alpha subunit"/>
    <property type="match status" value="1"/>
</dbReference>
<feature type="binding site" evidence="4">
    <location>
        <position position="121"/>
    </location>
    <ligand>
        <name>NAD(+)</name>
        <dbReference type="ChEBI" id="CHEBI:57540"/>
    </ligand>
</feature>
<feature type="binding site" evidence="4">
    <location>
        <begin position="12"/>
        <end position="17"/>
    </location>
    <ligand>
        <name>NAD(+)</name>
        <dbReference type="ChEBI" id="CHEBI:57540"/>
    </ligand>
</feature>
<evidence type="ECO:0000256" key="1">
    <source>
        <dbReference type="ARBA" id="ARBA00009463"/>
    </source>
</evidence>
<feature type="binding site" evidence="4">
    <location>
        <position position="276"/>
    </location>
    <ligand>
        <name>NAD(+)</name>
        <dbReference type="ChEBI" id="CHEBI:57540"/>
    </ligand>
</feature>
<keyword evidence="2" id="KW-0560">Oxidoreductase</keyword>
<dbReference type="GO" id="GO:0008691">
    <property type="term" value="F:3-hydroxybutyryl-CoA dehydrogenase activity"/>
    <property type="evidence" value="ECO:0007669"/>
    <property type="project" value="TreeGrafter"/>
</dbReference>
<feature type="binding site" evidence="5">
    <location>
        <position position="58"/>
    </location>
    <ligand>
        <name>CoA</name>
        <dbReference type="ChEBI" id="CHEBI:57287"/>
    </ligand>
</feature>
<dbReference type="PANTHER" id="PTHR48075:SF5">
    <property type="entry name" value="3-HYDROXYBUTYRYL-COA DEHYDROGENASE"/>
    <property type="match status" value="1"/>
</dbReference>
<accession>A0A1E3VQI1</accession>
<evidence type="ECO:0000259" key="7">
    <source>
        <dbReference type="Pfam" id="PF02737"/>
    </source>
</evidence>
<protein>
    <submittedName>
        <fullName evidence="8">3-hydroxybutyryl-CoA dehydrogenase</fullName>
    </submittedName>
</protein>
<dbReference type="InterPro" id="IPR006108">
    <property type="entry name" value="3HC_DH_C"/>
</dbReference>
<dbReference type="Gene3D" id="3.40.50.720">
    <property type="entry name" value="NAD(P)-binding Rossmann-like Domain"/>
    <property type="match status" value="1"/>
</dbReference>
<feature type="binding site" evidence="5">
    <location>
        <position position="121"/>
    </location>
    <ligand>
        <name>CoA</name>
        <dbReference type="ChEBI" id="CHEBI:57287"/>
    </ligand>
</feature>
<feature type="binding site" evidence="4">
    <location>
        <position position="145"/>
    </location>
    <ligand>
        <name>NAD(+)</name>
        <dbReference type="ChEBI" id="CHEBI:57540"/>
    </ligand>
</feature>
<organism evidence="8 9">
    <name type="scientific">Methyloceanibacter stevinii</name>
    <dbReference type="NCBI Taxonomy" id="1774970"/>
    <lineage>
        <taxon>Bacteria</taxon>
        <taxon>Pseudomonadati</taxon>
        <taxon>Pseudomonadota</taxon>
        <taxon>Alphaproteobacteria</taxon>
        <taxon>Hyphomicrobiales</taxon>
        <taxon>Hyphomicrobiaceae</taxon>
        <taxon>Methyloceanibacter</taxon>
    </lineage>
</organism>
<sequence length="286" mass="30745">MAIEIRKIGVIGAGTMGNGIAQTFAAAGYPVVMRDLKPEYVDRGMATVAKSLDRLVSKEKISGADRDATLERLTGTTELSDLADCDLVVEAILEVFDLKAGLIKELDEVCRADAILATNTSSISVTRIAAVSKDPSRVIGMHFFNPVPLMMLVEIIRALQTSDDVCDAVTDMVAKVGKEAKVSKDSYGFVVNRVLIPMINEAVNCVAEGVAAPEDVDDMMKLGANHPMGPWALADLIGLDVCLNIMETLYNGFDDPKYRPSPLLKQMCAAGYLGRKSGKGFFDYGS</sequence>
<keyword evidence="4" id="KW-0520">NAD</keyword>
<dbReference type="GO" id="GO:0070403">
    <property type="term" value="F:NAD+ binding"/>
    <property type="evidence" value="ECO:0007669"/>
    <property type="project" value="InterPro"/>
</dbReference>
<proteinExistence type="inferred from homology"/>
<feature type="site" description="Important for catalytic activity" evidence="3">
    <location>
        <position position="142"/>
    </location>
</feature>
<dbReference type="Pfam" id="PF02737">
    <property type="entry name" value="3HCDH_N"/>
    <property type="match status" value="1"/>
</dbReference>
<dbReference type="GO" id="GO:0006635">
    <property type="term" value="P:fatty acid beta-oxidation"/>
    <property type="evidence" value="ECO:0007669"/>
    <property type="project" value="TreeGrafter"/>
</dbReference>
<dbReference type="Proteomes" id="UP000094172">
    <property type="component" value="Unassembled WGS sequence"/>
</dbReference>
<dbReference type="SUPFAM" id="SSF51735">
    <property type="entry name" value="NAD(P)-binding Rossmann-fold domains"/>
    <property type="match status" value="1"/>
</dbReference>
<comment type="caution">
    <text evidence="8">The sequence shown here is derived from an EMBL/GenBank/DDBJ whole genome shotgun (WGS) entry which is preliminary data.</text>
</comment>
<dbReference type="EMBL" id="LPWE01000010">
    <property type="protein sequence ID" value="ODR95775.1"/>
    <property type="molecule type" value="Genomic_DNA"/>
</dbReference>
<evidence type="ECO:0000256" key="5">
    <source>
        <dbReference type="PIRSR" id="PIRSR000105-3"/>
    </source>
</evidence>
<dbReference type="InterPro" id="IPR022694">
    <property type="entry name" value="3-OHacyl-CoA_DH"/>
</dbReference>
<evidence type="ECO:0000259" key="6">
    <source>
        <dbReference type="Pfam" id="PF00725"/>
    </source>
</evidence>
<dbReference type="PROSITE" id="PS00067">
    <property type="entry name" value="3HCDH"/>
    <property type="match status" value="1"/>
</dbReference>
<dbReference type="NCBIfam" id="NF004474">
    <property type="entry name" value="PRK05808.1"/>
    <property type="match status" value="1"/>
</dbReference>
<feature type="binding site" evidence="5">
    <location>
        <position position="51"/>
    </location>
    <ligand>
        <name>CoA</name>
        <dbReference type="ChEBI" id="CHEBI:57287"/>
    </ligand>
</feature>
<dbReference type="Pfam" id="PF00725">
    <property type="entry name" value="3HCDH"/>
    <property type="match status" value="1"/>
</dbReference>
<dbReference type="InterPro" id="IPR013328">
    <property type="entry name" value="6PGD_dom2"/>
</dbReference>
<dbReference type="RefSeq" id="WP_069443968.1">
    <property type="nucleotide sequence ID" value="NZ_LPWE01000010.1"/>
</dbReference>
<dbReference type="InterPro" id="IPR006180">
    <property type="entry name" value="3-OHacyl-CoA_DH_CS"/>
</dbReference>
<gene>
    <name evidence="8" type="ORF">AUC70_02560</name>
</gene>
<dbReference type="Gene3D" id="1.10.1040.10">
    <property type="entry name" value="N-(1-d-carboxylethyl)-l-norvaline Dehydrogenase, domain 2"/>
    <property type="match status" value="1"/>
</dbReference>
<dbReference type="AlphaFoldDB" id="A0A1E3VQI1"/>
<feature type="binding site" evidence="4">
    <location>
        <position position="94"/>
    </location>
    <ligand>
        <name>NAD(+)</name>
        <dbReference type="ChEBI" id="CHEBI:57540"/>
    </ligand>
</feature>
<dbReference type="PANTHER" id="PTHR48075">
    <property type="entry name" value="3-HYDROXYACYL-COA DEHYDROGENASE FAMILY PROTEIN"/>
    <property type="match status" value="1"/>
</dbReference>
<evidence type="ECO:0000256" key="4">
    <source>
        <dbReference type="PIRSR" id="PIRSR000105-2"/>
    </source>
</evidence>
<dbReference type="NCBIfam" id="NF005875">
    <property type="entry name" value="PRK07819.1"/>
    <property type="match status" value="1"/>
</dbReference>
<name>A0A1E3VQI1_9HYPH</name>
<keyword evidence="9" id="KW-1185">Reference proteome</keyword>
<dbReference type="SUPFAM" id="SSF48179">
    <property type="entry name" value="6-phosphogluconate dehydrogenase C-terminal domain-like"/>
    <property type="match status" value="1"/>
</dbReference>
<comment type="similarity">
    <text evidence="1">Belongs to the 3-hydroxyacyl-CoA dehydrogenase family.</text>
</comment>
<dbReference type="PIRSF" id="PIRSF000105">
    <property type="entry name" value="HCDH"/>
    <property type="match status" value="1"/>
</dbReference>
<dbReference type="InterPro" id="IPR036291">
    <property type="entry name" value="NAD(P)-bd_dom_sf"/>
</dbReference>
<feature type="binding site" evidence="4">
    <location>
        <position position="99"/>
    </location>
    <ligand>
        <name>NAD(+)</name>
        <dbReference type="ChEBI" id="CHEBI:57540"/>
    </ligand>
</feature>
<dbReference type="InterPro" id="IPR006176">
    <property type="entry name" value="3-OHacyl-CoA_DH_NAD-bd"/>
</dbReference>
<evidence type="ECO:0000256" key="3">
    <source>
        <dbReference type="PIRSR" id="PIRSR000105-1"/>
    </source>
</evidence>
<dbReference type="InterPro" id="IPR008927">
    <property type="entry name" value="6-PGluconate_DH-like_C_sf"/>
</dbReference>
<evidence type="ECO:0000313" key="8">
    <source>
        <dbReference type="EMBL" id="ODR95775.1"/>
    </source>
</evidence>
<feature type="domain" description="3-hydroxyacyl-CoA dehydrogenase C-terminal" evidence="6">
    <location>
        <begin position="188"/>
        <end position="284"/>
    </location>
</feature>
<feature type="binding site" evidence="4">
    <location>
        <position position="35"/>
    </location>
    <ligand>
        <name>NAD(+)</name>
        <dbReference type="ChEBI" id="CHEBI:57540"/>
    </ligand>
</feature>
<evidence type="ECO:0000313" key="9">
    <source>
        <dbReference type="Proteomes" id="UP000094172"/>
    </source>
</evidence>
<dbReference type="STRING" id="1774970.AUC70_02560"/>
<reference evidence="8 9" key="1">
    <citation type="journal article" date="2016" name="Environ. Microbiol.">
        <title>New Methyloceanibacter diversity from North Sea sediments includes methanotroph containing solely the soluble methane monooxygenase.</title>
        <authorList>
            <person name="Vekeman B."/>
            <person name="Kerckhof F.M."/>
            <person name="Cremers G."/>
            <person name="de Vos P."/>
            <person name="Vandamme P."/>
            <person name="Boon N."/>
            <person name="Op den Camp H.J."/>
            <person name="Heylen K."/>
        </authorList>
    </citation>
    <scope>NUCLEOTIDE SEQUENCE [LARGE SCALE GENOMIC DNA]</scope>
    <source>
        <strain evidence="8 9">R-67176</strain>
    </source>
</reference>